<dbReference type="AlphaFoldDB" id="A0A1B7LJM8"/>
<dbReference type="STRING" id="1838280.A6M21_02760"/>
<reference evidence="3 4" key="1">
    <citation type="submission" date="2016-04" db="EMBL/GenBank/DDBJ databases">
        <authorList>
            <person name="Evans L.H."/>
            <person name="Alamgir A."/>
            <person name="Owens N."/>
            <person name="Weber N.D."/>
            <person name="Virtaneva K."/>
            <person name="Barbian K."/>
            <person name="Babar A."/>
            <person name="Rosenke K."/>
        </authorList>
    </citation>
    <scope>NUCLEOTIDE SEQUENCE [LARGE SCALE GENOMIC DNA]</scope>
    <source>
        <strain evidence="3 4">LMa1</strain>
    </source>
</reference>
<dbReference type="OrthoDB" id="163151at2"/>
<evidence type="ECO:0000259" key="2">
    <source>
        <dbReference type="Pfam" id="PF03787"/>
    </source>
</evidence>
<keyword evidence="4" id="KW-1185">Reference proteome</keyword>
<name>A0A1B7LJM8_9FIRM</name>
<dbReference type="CDD" id="cd09726">
    <property type="entry name" value="RAMP_I_III"/>
    <property type="match status" value="1"/>
</dbReference>
<evidence type="ECO:0000313" key="4">
    <source>
        <dbReference type="Proteomes" id="UP000078532"/>
    </source>
</evidence>
<dbReference type="Pfam" id="PF03787">
    <property type="entry name" value="RAMPs"/>
    <property type="match status" value="1"/>
</dbReference>
<dbReference type="GO" id="GO:0051607">
    <property type="term" value="P:defense response to virus"/>
    <property type="evidence" value="ECO:0007669"/>
    <property type="project" value="UniProtKB-KW"/>
</dbReference>
<dbReference type="Proteomes" id="UP000078532">
    <property type="component" value="Unassembled WGS sequence"/>
</dbReference>
<evidence type="ECO:0000313" key="3">
    <source>
        <dbReference type="EMBL" id="OAT86753.1"/>
    </source>
</evidence>
<proteinExistence type="predicted"/>
<sequence length="223" mass="24371">MQTMWLKFKLLTDAVFGRGDGVAGGVDAEVSHDQWGLPYLGGRALKGVLQEECANIIFALRLQGKWDESLRQAAQRLFGCPGSSAGDQSIMHVGDARLPEKLRKAVESGVGREELEPGQVLESLTAIRRQTAVSAETGASRDEMLRSVRVILRETVFEAPLTFYVEPGPGELALLAACVKALRRAGTGRNRGLGELKALLCDHNMADVTQKYFGVFQREVLRC</sequence>
<dbReference type="InterPro" id="IPR005537">
    <property type="entry name" value="RAMP_III_fam"/>
</dbReference>
<organism evidence="3 4">
    <name type="scientific">Desulfotomaculum copahuensis</name>
    <dbReference type="NCBI Taxonomy" id="1838280"/>
    <lineage>
        <taxon>Bacteria</taxon>
        <taxon>Bacillati</taxon>
        <taxon>Bacillota</taxon>
        <taxon>Clostridia</taxon>
        <taxon>Eubacteriales</taxon>
        <taxon>Desulfotomaculaceae</taxon>
        <taxon>Desulfotomaculum</taxon>
    </lineage>
</organism>
<keyword evidence="1" id="KW-0051">Antiviral defense</keyword>
<comment type="caution">
    <text evidence="3">The sequence shown here is derived from an EMBL/GenBank/DDBJ whole genome shotgun (WGS) entry which is preliminary data.</text>
</comment>
<accession>A0A1B7LJM8</accession>
<protein>
    <recommendedName>
        <fullName evidence="2">CRISPR type III-associated protein domain-containing protein</fullName>
    </recommendedName>
</protein>
<feature type="domain" description="CRISPR type III-associated protein" evidence="2">
    <location>
        <begin position="7"/>
        <end position="196"/>
    </location>
</feature>
<dbReference type="PANTHER" id="PTHR35579">
    <property type="entry name" value="CRISPR SYSTEM CMS ENDORIBONUCLEASE CSM3"/>
    <property type="match status" value="1"/>
</dbReference>
<dbReference type="EMBL" id="LYVF01000009">
    <property type="protein sequence ID" value="OAT86753.1"/>
    <property type="molecule type" value="Genomic_DNA"/>
</dbReference>
<evidence type="ECO:0000256" key="1">
    <source>
        <dbReference type="ARBA" id="ARBA00023118"/>
    </source>
</evidence>
<gene>
    <name evidence="3" type="ORF">A6M21_02760</name>
</gene>
<dbReference type="InterPro" id="IPR052216">
    <property type="entry name" value="CRISPR_Csm3_endoribonuclease"/>
</dbReference>
<dbReference type="RefSeq" id="WP_066666069.1">
    <property type="nucleotide sequence ID" value="NZ_LYVF01000009.1"/>
</dbReference>
<dbReference type="PANTHER" id="PTHR35579:SF3">
    <property type="entry name" value="CRISPR SYSTEM CMS ENDORIBONUCLEASE CSM3"/>
    <property type="match status" value="1"/>
</dbReference>